<dbReference type="EMBL" id="CP099424">
    <property type="protein sequence ID" value="USW55425.1"/>
    <property type="molecule type" value="Genomic_DNA"/>
</dbReference>
<dbReference type="OrthoDB" id="1022638at2759"/>
<reference evidence="2" key="1">
    <citation type="submission" date="2022-06" db="EMBL/GenBank/DDBJ databases">
        <title>Complete genome sequences of two strains of the flax pathogen Septoria linicola.</title>
        <authorList>
            <person name="Lapalu N."/>
            <person name="Simon A."/>
            <person name="Demenou B."/>
            <person name="Paumier D."/>
            <person name="Guillot M.-P."/>
            <person name="Gout L."/>
            <person name="Valade R."/>
        </authorList>
    </citation>
    <scope>NUCLEOTIDE SEQUENCE</scope>
    <source>
        <strain evidence="2">SE15195</strain>
    </source>
</reference>
<dbReference type="Proteomes" id="UP001056384">
    <property type="component" value="Chromosome 7"/>
</dbReference>
<dbReference type="Gene3D" id="3.30.710.10">
    <property type="entry name" value="Potassium Channel Kv1.1, Chain A"/>
    <property type="match status" value="1"/>
</dbReference>
<evidence type="ECO:0000259" key="1">
    <source>
        <dbReference type="PROSITE" id="PS50097"/>
    </source>
</evidence>
<dbReference type="PANTHER" id="PTHR47843:SF2">
    <property type="entry name" value="BTB DOMAIN-CONTAINING PROTEIN"/>
    <property type="match status" value="1"/>
</dbReference>
<dbReference type="InterPro" id="IPR000210">
    <property type="entry name" value="BTB/POZ_dom"/>
</dbReference>
<evidence type="ECO:0000313" key="3">
    <source>
        <dbReference type="Proteomes" id="UP001056384"/>
    </source>
</evidence>
<keyword evidence="3" id="KW-1185">Reference proteome</keyword>
<proteinExistence type="predicted"/>
<sequence length="220" mass="25360">MKDKKALKRRRFTSAVITVMAGKGNDIDVFQVHEDLLHKSDFFRVALNGRWKEGQERKIELPEDDPDVAAAYIEWLYSNVVQLNIEGHAPEPGDEQYRLAKLYVFAEKIQDRSFPNAVMAAWIAMIDTPDPDDGQHMYPSDECVETIYRGTTSGSPARRFLVYLYSNSTHGQKDWLEGSHQCLSETPEFLWDLALAKLPRFNHSHHSSLVAKRNLWMHKI</sequence>
<protein>
    <submittedName>
        <fullName evidence="2">BTB/POZ domain-containing protein</fullName>
    </submittedName>
</protein>
<name>A0A9Q9ELV0_9PEZI</name>
<dbReference type="SUPFAM" id="SSF54695">
    <property type="entry name" value="POZ domain"/>
    <property type="match status" value="1"/>
</dbReference>
<dbReference type="PROSITE" id="PS50097">
    <property type="entry name" value="BTB"/>
    <property type="match status" value="1"/>
</dbReference>
<dbReference type="CDD" id="cd18186">
    <property type="entry name" value="BTB_POZ_ZBTB_KLHL-like"/>
    <property type="match status" value="1"/>
</dbReference>
<gene>
    <name evidence="2" type="ORF">Slin15195_G087440</name>
</gene>
<dbReference type="AlphaFoldDB" id="A0A9Q9ELV0"/>
<dbReference type="PANTHER" id="PTHR47843">
    <property type="entry name" value="BTB DOMAIN-CONTAINING PROTEIN-RELATED"/>
    <property type="match status" value="1"/>
</dbReference>
<accession>A0A9Q9ELV0</accession>
<feature type="domain" description="BTB" evidence="1">
    <location>
        <begin position="13"/>
        <end position="85"/>
    </location>
</feature>
<organism evidence="2 3">
    <name type="scientific">Septoria linicola</name>
    <dbReference type="NCBI Taxonomy" id="215465"/>
    <lineage>
        <taxon>Eukaryota</taxon>
        <taxon>Fungi</taxon>
        <taxon>Dikarya</taxon>
        <taxon>Ascomycota</taxon>
        <taxon>Pezizomycotina</taxon>
        <taxon>Dothideomycetes</taxon>
        <taxon>Dothideomycetidae</taxon>
        <taxon>Mycosphaerellales</taxon>
        <taxon>Mycosphaerellaceae</taxon>
        <taxon>Septoria</taxon>
    </lineage>
</organism>
<evidence type="ECO:0000313" key="2">
    <source>
        <dbReference type="EMBL" id="USW55425.1"/>
    </source>
</evidence>
<dbReference type="InterPro" id="IPR011333">
    <property type="entry name" value="SKP1/BTB/POZ_sf"/>
</dbReference>